<organism evidence="1">
    <name type="scientific">bioreactor metagenome</name>
    <dbReference type="NCBI Taxonomy" id="1076179"/>
    <lineage>
        <taxon>unclassified sequences</taxon>
        <taxon>metagenomes</taxon>
        <taxon>ecological metagenomes</taxon>
    </lineage>
</organism>
<name>A0A645J4F3_9ZZZZ</name>
<accession>A0A645J4F3</accession>
<comment type="caution">
    <text evidence="1">The sequence shown here is derived from an EMBL/GenBank/DDBJ whole genome shotgun (WGS) entry which is preliminary data.</text>
</comment>
<evidence type="ECO:0000313" key="1">
    <source>
        <dbReference type="EMBL" id="MPN58585.1"/>
    </source>
</evidence>
<gene>
    <name evidence="1" type="ORF">SDC9_206292</name>
</gene>
<protein>
    <submittedName>
        <fullName evidence="1">Uncharacterized protein</fullName>
    </submittedName>
</protein>
<sequence>MPAKVAFNEPDLSDVHFKGRILEGLDKGSVRPENIAVRIRLHAGVFVLL</sequence>
<dbReference type="EMBL" id="VSSQ01131454">
    <property type="protein sequence ID" value="MPN58585.1"/>
    <property type="molecule type" value="Genomic_DNA"/>
</dbReference>
<reference evidence="1" key="1">
    <citation type="submission" date="2019-08" db="EMBL/GenBank/DDBJ databases">
        <authorList>
            <person name="Kucharzyk K."/>
            <person name="Murdoch R.W."/>
            <person name="Higgins S."/>
            <person name="Loffler F."/>
        </authorList>
    </citation>
    <scope>NUCLEOTIDE SEQUENCE</scope>
</reference>
<proteinExistence type="predicted"/>
<dbReference type="AlphaFoldDB" id="A0A645J4F3"/>